<evidence type="ECO:0000313" key="1">
    <source>
        <dbReference type="EMBL" id="GFR49586.1"/>
    </source>
</evidence>
<feature type="non-terminal residue" evidence="1">
    <location>
        <position position="304"/>
    </location>
</feature>
<dbReference type="PANTHER" id="PTHR43734:SF1">
    <property type="entry name" value="PHYTOENE DESATURASE"/>
    <property type="match status" value="1"/>
</dbReference>
<dbReference type="EMBL" id="BMAR01000031">
    <property type="protein sequence ID" value="GFR49586.1"/>
    <property type="molecule type" value="Genomic_DNA"/>
</dbReference>
<dbReference type="InterPro" id="IPR036188">
    <property type="entry name" value="FAD/NAD-bd_sf"/>
</dbReference>
<keyword evidence="2" id="KW-1185">Reference proteome</keyword>
<dbReference type="Gene3D" id="3.50.50.60">
    <property type="entry name" value="FAD/NAD(P)-binding domain"/>
    <property type="match status" value="1"/>
</dbReference>
<gene>
    <name evidence="1" type="ORF">Agub_g11652</name>
</gene>
<accession>A0AAD3DWY5</accession>
<evidence type="ECO:0000313" key="2">
    <source>
        <dbReference type="Proteomes" id="UP001054857"/>
    </source>
</evidence>
<name>A0AAD3DWY5_9CHLO</name>
<dbReference type="AlphaFoldDB" id="A0AAD3DWY5"/>
<organism evidence="1 2">
    <name type="scientific">Astrephomene gubernaculifera</name>
    <dbReference type="NCBI Taxonomy" id="47775"/>
    <lineage>
        <taxon>Eukaryota</taxon>
        <taxon>Viridiplantae</taxon>
        <taxon>Chlorophyta</taxon>
        <taxon>core chlorophytes</taxon>
        <taxon>Chlorophyceae</taxon>
        <taxon>CS clade</taxon>
        <taxon>Chlamydomonadales</taxon>
        <taxon>Astrephomenaceae</taxon>
        <taxon>Astrephomene</taxon>
    </lineage>
</organism>
<proteinExistence type="predicted"/>
<protein>
    <submittedName>
        <fullName evidence="1">Uncharacterized protein</fullName>
    </submittedName>
</protein>
<feature type="non-terminal residue" evidence="1">
    <location>
        <position position="1"/>
    </location>
</feature>
<dbReference type="SUPFAM" id="SSF51905">
    <property type="entry name" value="FAD/NAD(P)-binding domain"/>
    <property type="match status" value="1"/>
</dbReference>
<comment type="caution">
    <text evidence="1">The sequence shown here is derived from an EMBL/GenBank/DDBJ whole genome shotgun (WGS) entry which is preliminary data.</text>
</comment>
<dbReference type="PANTHER" id="PTHR43734">
    <property type="entry name" value="PHYTOENE DESATURASE"/>
    <property type="match status" value="1"/>
</dbReference>
<sequence>VGLGVRVRCGARVTAIRTSAPPGSSAASSPSSAEAAVAGVTLASGEEVDAEVVLSNRDVPLSYGLLRGAAETHGSARSQRLLAGGEYSAGVIAYLWSVEGRRLEKLAHHNVFLSADYRGSWQRATCPDSLPRCPNFYLHCPARTDPTAAPPGCDSLMVLLPVANMQEILRAQEAERRRTASPLLAALTAGSAAASAAAAGGGEVDYSGLVAAGREAVFRALEEAGVAGPGGAAGLRGCIAEEVVIEPSQWAERYSLAHGAAFGLSHGLSQLSILRPDVGDDKVRGLYHVGASCRPGNGVPLVML</sequence>
<dbReference type="Proteomes" id="UP001054857">
    <property type="component" value="Unassembled WGS sequence"/>
</dbReference>
<reference evidence="1 2" key="1">
    <citation type="journal article" date="2021" name="Sci. Rep.">
        <title>Genome sequencing of the multicellular alga Astrephomene provides insights into convergent evolution of germ-soma differentiation.</title>
        <authorList>
            <person name="Yamashita S."/>
            <person name="Yamamoto K."/>
            <person name="Matsuzaki R."/>
            <person name="Suzuki S."/>
            <person name="Yamaguchi H."/>
            <person name="Hirooka S."/>
            <person name="Minakuchi Y."/>
            <person name="Miyagishima S."/>
            <person name="Kawachi M."/>
            <person name="Toyoda A."/>
            <person name="Nozaki H."/>
        </authorList>
    </citation>
    <scope>NUCLEOTIDE SEQUENCE [LARGE SCALE GENOMIC DNA]</scope>
    <source>
        <strain evidence="1 2">NIES-4017</strain>
    </source>
</reference>